<evidence type="ECO:0000313" key="3">
    <source>
        <dbReference type="Proteomes" id="UP001221898"/>
    </source>
</evidence>
<dbReference type="AlphaFoldDB" id="A0AAD7SP00"/>
<keyword evidence="3" id="KW-1185">Reference proteome</keyword>
<proteinExistence type="predicted"/>
<feature type="region of interest" description="Disordered" evidence="1">
    <location>
        <begin position="1"/>
        <end position="97"/>
    </location>
</feature>
<dbReference type="EMBL" id="JAINUG010000044">
    <property type="protein sequence ID" value="KAJ8406187.1"/>
    <property type="molecule type" value="Genomic_DNA"/>
</dbReference>
<sequence>MCEAAVPPRPPAQGEAPLEMETEAIGGKDERRMAEGALIGSPTSRRWSRSRASPEVPGRGAGVRVQARPPAPALFGSQDETGHAEGAAAPGPRSEGGACVARQLGAEHVHLSVEDIYTRLTLRVSLTGVSRCSDSGASQARCLAQGQKKQTLQNMLTSLKSTKSDRAVPLLPKGGARHPWRNANLSHHLPSAFLWSRAQRML</sequence>
<gene>
    <name evidence="2" type="ORF">AAFF_G00304180</name>
</gene>
<evidence type="ECO:0000313" key="2">
    <source>
        <dbReference type="EMBL" id="KAJ8406187.1"/>
    </source>
</evidence>
<protein>
    <submittedName>
        <fullName evidence="2">Uncharacterized protein</fullName>
    </submittedName>
</protein>
<comment type="caution">
    <text evidence="2">The sequence shown here is derived from an EMBL/GenBank/DDBJ whole genome shotgun (WGS) entry which is preliminary data.</text>
</comment>
<dbReference type="Proteomes" id="UP001221898">
    <property type="component" value="Unassembled WGS sequence"/>
</dbReference>
<accession>A0AAD7SP00</accession>
<name>A0AAD7SP00_9TELE</name>
<evidence type="ECO:0000256" key="1">
    <source>
        <dbReference type="SAM" id="MobiDB-lite"/>
    </source>
</evidence>
<organism evidence="2 3">
    <name type="scientific">Aldrovandia affinis</name>
    <dbReference type="NCBI Taxonomy" id="143900"/>
    <lineage>
        <taxon>Eukaryota</taxon>
        <taxon>Metazoa</taxon>
        <taxon>Chordata</taxon>
        <taxon>Craniata</taxon>
        <taxon>Vertebrata</taxon>
        <taxon>Euteleostomi</taxon>
        <taxon>Actinopterygii</taxon>
        <taxon>Neopterygii</taxon>
        <taxon>Teleostei</taxon>
        <taxon>Notacanthiformes</taxon>
        <taxon>Halosauridae</taxon>
        <taxon>Aldrovandia</taxon>
    </lineage>
</organism>
<reference evidence="2" key="1">
    <citation type="journal article" date="2023" name="Science">
        <title>Genome structures resolve the early diversification of teleost fishes.</title>
        <authorList>
            <person name="Parey E."/>
            <person name="Louis A."/>
            <person name="Montfort J."/>
            <person name="Bouchez O."/>
            <person name="Roques C."/>
            <person name="Iampietro C."/>
            <person name="Lluch J."/>
            <person name="Castinel A."/>
            <person name="Donnadieu C."/>
            <person name="Desvignes T."/>
            <person name="Floi Bucao C."/>
            <person name="Jouanno E."/>
            <person name="Wen M."/>
            <person name="Mejri S."/>
            <person name="Dirks R."/>
            <person name="Jansen H."/>
            <person name="Henkel C."/>
            <person name="Chen W.J."/>
            <person name="Zahm M."/>
            <person name="Cabau C."/>
            <person name="Klopp C."/>
            <person name="Thompson A.W."/>
            <person name="Robinson-Rechavi M."/>
            <person name="Braasch I."/>
            <person name="Lecointre G."/>
            <person name="Bobe J."/>
            <person name="Postlethwait J.H."/>
            <person name="Berthelot C."/>
            <person name="Roest Crollius H."/>
            <person name="Guiguen Y."/>
        </authorList>
    </citation>
    <scope>NUCLEOTIDE SEQUENCE</scope>
    <source>
        <strain evidence="2">NC1722</strain>
    </source>
</reference>